<dbReference type="Gene3D" id="3.40.50.150">
    <property type="entry name" value="Vaccinia Virus protein VP39"/>
    <property type="match status" value="1"/>
</dbReference>
<name>A0A1H3SRG7_9PSEU</name>
<dbReference type="AlphaFoldDB" id="A0A1H3SRG7"/>
<accession>A0A1H3SRG7</accession>
<dbReference type="InterPro" id="IPR008884">
    <property type="entry name" value="TylF_MeTrfase"/>
</dbReference>
<evidence type="ECO:0000313" key="2">
    <source>
        <dbReference type="Proteomes" id="UP000199515"/>
    </source>
</evidence>
<keyword evidence="2" id="KW-1185">Reference proteome</keyword>
<sequence length="270" mass="30344">MRQLPLDARIRRALADRLKRAVADAVKPLLAEQTERLEHQVAEARAEAQRAYDRVIEFEIRSRRDLVYAADQRAAREAAEFVIEHMPSAPRFSERLGVLGHGLKLAPEDGMALEFGVFTGTSLKLIAETRQTGGVYGFDSFKGLPEQWGVDFAPGHFAVDELPDVPGAELVVGWFDETLPGFLDEHQGHVGLLHVDCDLYSSTKTVLELVGPRLRPGSIVVFDEFFNYPAWKDGEYRAWIEYVEKTGISFEYVGYSYVDEQVVVRIGEAD</sequence>
<proteinExistence type="predicted"/>
<dbReference type="Proteomes" id="UP000199515">
    <property type="component" value="Unassembled WGS sequence"/>
</dbReference>
<dbReference type="SUPFAM" id="SSF53335">
    <property type="entry name" value="S-adenosyl-L-methionine-dependent methyltransferases"/>
    <property type="match status" value="1"/>
</dbReference>
<gene>
    <name evidence="1" type="ORF">SAMN05421504_11553</name>
</gene>
<dbReference type="GO" id="GO:0032259">
    <property type="term" value="P:methylation"/>
    <property type="evidence" value="ECO:0007669"/>
    <property type="project" value="UniProtKB-KW"/>
</dbReference>
<dbReference type="GO" id="GO:0008168">
    <property type="term" value="F:methyltransferase activity"/>
    <property type="evidence" value="ECO:0007669"/>
    <property type="project" value="UniProtKB-KW"/>
</dbReference>
<reference evidence="1 2" key="1">
    <citation type="submission" date="2016-10" db="EMBL/GenBank/DDBJ databases">
        <authorList>
            <person name="de Groot N.N."/>
        </authorList>
    </citation>
    <scope>NUCLEOTIDE SEQUENCE [LARGE SCALE GENOMIC DNA]</scope>
    <source>
        <strain evidence="1 2">CPCC 202699</strain>
    </source>
</reference>
<dbReference type="InterPro" id="IPR029063">
    <property type="entry name" value="SAM-dependent_MTases_sf"/>
</dbReference>
<keyword evidence="1" id="KW-0808">Transferase</keyword>
<dbReference type="PANTHER" id="PTHR40036">
    <property type="entry name" value="MACROCIN O-METHYLTRANSFERASE"/>
    <property type="match status" value="1"/>
</dbReference>
<dbReference type="PANTHER" id="PTHR40036:SF1">
    <property type="entry name" value="MACROCIN O-METHYLTRANSFERASE"/>
    <property type="match status" value="1"/>
</dbReference>
<evidence type="ECO:0000313" key="1">
    <source>
        <dbReference type="EMBL" id="SDZ40562.1"/>
    </source>
</evidence>
<dbReference type="EMBL" id="FNON01000015">
    <property type="protein sequence ID" value="SDZ40562.1"/>
    <property type="molecule type" value="Genomic_DNA"/>
</dbReference>
<keyword evidence="1" id="KW-0489">Methyltransferase</keyword>
<organism evidence="1 2">
    <name type="scientific">Amycolatopsis xylanica</name>
    <dbReference type="NCBI Taxonomy" id="589385"/>
    <lineage>
        <taxon>Bacteria</taxon>
        <taxon>Bacillati</taxon>
        <taxon>Actinomycetota</taxon>
        <taxon>Actinomycetes</taxon>
        <taxon>Pseudonocardiales</taxon>
        <taxon>Pseudonocardiaceae</taxon>
        <taxon>Amycolatopsis</taxon>
    </lineage>
</organism>
<dbReference type="STRING" id="589385.SAMN05421504_11553"/>
<dbReference type="RefSeq" id="WP_091299632.1">
    <property type="nucleotide sequence ID" value="NZ_FNON01000015.1"/>
</dbReference>
<protein>
    <submittedName>
        <fullName evidence="1">Methyltransferase domain-containing protein</fullName>
    </submittedName>
</protein>
<dbReference type="OrthoDB" id="7056009at2"/>
<dbReference type="Pfam" id="PF13578">
    <property type="entry name" value="Methyltransf_24"/>
    <property type="match status" value="1"/>
</dbReference>